<dbReference type="PANTHER" id="PTHR16305">
    <property type="entry name" value="TESTICULAR SOLUBLE ADENYLYL CYCLASE"/>
    <property type="match status" value="1"/>
</dbReference>
<dbReference type="EMBL" id="VOSK01000468">
    <property type="protein sequence ID" value="MPR30867.1"/>
    <property type="molecule type" value="Genomic_DNA"/>
</dbReference>
<dbReference type="Proteomes" id="UP000403266">
    <property type="component" value="Unassembled WGS sequence"/>
</dbReference>
<dbReference type="PROSITE" id="PS50105">
    <property type="entry name" value="SAM_DOMAIN"/>
    <property type="match status" value="1"/>
</dbReference>
<dbReference type="Gene3D" id="3.40.50.300">
    <property type="entry name" value="P-loop containing nucleotide triphosphate hydrolases"/>
    <property type="match status" value="1"/>
</dbReference>
<dbReference type="SMART" id="SM00044">
    <property type="entry name" value="CYCc"/>
    <property type="match status" value="1"/>
</dbReference>
<dbReference type="GO" id="GO:0005737">
    <property type="term" value="C:cytoplasm"/>
    <property type="evidence" value="ECO:0007669"/>
    <property type="project" value="TreeGrafter"/>
</dbReference>
<dbReference type="AlphaFoldDB" id="A0A5N7MV84"/>
<evidence type="ECO:0000256" key="1">
    <source>
        <dbReference type="ARBA" id="ARBA00022741"/>
    </source>
</evidence>
<feature type="domain" description="SAM" evidence="3">
    <location>
        <begin position="39"/>
        <end position="101"/>
    </location>
</feature>
<evidence type="ECO:0000313" key="6">
    <source>
        <dbReference type="Proteomes" id="UP000403266"/>
    </source>
</evidence>
<dbReference type="InterPro" id="IPR013761">
    <property type="entry name" value="SAM/pointed_sf"/>
</dbReference>
<gene>
    <name evidence="5" type="ORF">FS320_39470</name>
</gene>
<dbReference type="Gene3D" id="3.30.70.1230">
    <property type="entry name" value="Nucleotide cyclase"/>
    <property type="match status" value="1"/>
</dbReference>
<dbReference type="InterPro" id="IPR027417">
    <property type="entry name" value="P-loop_NTPase"/>
</dbReference>
<sequence length="611" mass="66693">MPRRLLRQCRTHRETFGARVRSVILPSGKVVNGPNGRGAAVDELERWLAPLGLAQLAPVLRAHDVDLEILPELSEADLEKLGFSLGQRKKLLKAVASLPRPSSLTAPNVAPGPSLIPTTSAERRQLTVMFCDLVGSTALASRLDPEDLREIIGAYQKRVAKIVARYDGFVAKYMGDGVLVYFGYPQAHEDDAERAVRAGLKLAETIHRIRLQTDDEPLHVRIGIATGIVVVGDLVGSGEAQERSVVGETPNLAARLQALAEPNAVMVAASTYRLIGGLFEYEDLGALEVKGYAEPVRVWRVSGPSAAAGRYEALHPAMAVTPLVGREEEVELLLQRWRWATSGDGQIVLVSGEPGIGKSRLIAALQERIEGKPQTRLRYFCSPYHQDSALHPILEQLERAAGFSRDDTPVIRLEKLETLLSQTSPLDHDVALVAELLSLPVMDGCPPHAFTPQRKKEKTFEVLLRQLEALVQGHPVLMIFEDVHWIDPTSHELLDLIIERVRHLPVLLLATFRPEFAPPWTGQPHVTTVTLNRLDRRDGAALVKRIAGSKSALSGDIVDEIVERADGVPLFVEELTKAVLEADAHDNGAIGTLSAAPLPALAIPATLHALL</sequence>
<dbReference type="Pfam" id="PF00211">
    <property type="entry name" value="Guanylate_cyc"/>
    <property type="match status" value="1"/>
</dbReference>
<organism evidence="5 6">
    <name type="scientific">Microvirga tunisiensis</name>
    <dbReference type="NCBI Taxonomy" id="2108360"/>
    <lineage>
        <taxon>Bacteria</taxon>
        <taxon>Pseudomonadati</taxon>
        <taxon>Pseudomonadota</taxon>
        <taxon>Alphaproteobacteria</taxon>
        <taxon>Hyphomicrobiales</taxon>
        <taxon>Methylobacteriaceae</taxon>
        <taxon>Microvirga</taxon>
    </lineage>
</organism>
<dbReference type="GO" id="GO:0009190">
    <property type="term" value="P:cyclic nucleotide biosynthetic process"/>
    <property type="evidence" value="ECO:0007669"/>
    <property type="project" value="InterPro"/>
</dbReference>
<evidence type="ECO:0000256" key="2">
    <source>
        <dbReference type="ARBA" id="ARBA00022840"/>
    </source>
</evidence>
<dbReference type="InterPro" id="IPR001054">
    <property type="entry name" value="A/G_cyclase"/>
</dbReference>
<dbReference type="Pfam" id="PF07647">
    <property type="entry name" value="SAM_2"/>
    <property type="match status" value="1"/>
</dbReference>
<dbReference type="InterPro" id="IPR001660">
    <property type="entry name" value="SAM"/>
</dbReference>
<dbReference type="CDD" id="cd09487">
    <property type="entry name" value="SAM_superfamily"/>
    <property type="match status" value="1"/>
</dbReference>
<accession>A0A5N7MV84</accession>
<dbReference type="SUPFAM" id="SSF47769">
    <property type="entry name" value="SAM/Pointed domain"/>
    <property type="match status" value="1"/>
</dbReference>
<dbReference type="GO" id="GO:0005524">
    <property type="term" value="F:ATP binding"/>
    <property type="evidence" value="ECO:0007669"/>
    <property type="project" value="UniProtKB-KW"/>
</dbReference>
<feature type="non-terminal residue" evidence="5">
    <location>
        <position position="611"/>
    </location>
</feature>
<evidence type="ECO:0000259" key="4">
    <source>
        <dbReference type="PROSITE" id="PS50125"/>
    </source>
</evidence>
<protein>
    <submittedName>
        <fullName evidence="5">AAA family ATPase</fullName>
    </submittedName>
</protein>
<comment type="caution">
    <text evidence="5">The sequence shown here is derived from an EMBL/GenBank/DDBJ whole genome shotgun (WGS) entry which is preliminary data.</text>
</comment>
<dbReference type="SUPFAM" id="SSF52540">
    <property type="entry name" value="P-loop containing nucleoside triphosphate hydrolases"/>
    <property type="match status" value="1"/>
</dbReference>
<proteinExistence type="predicted"/>
<dbReference type="InterPro" id="IPR029787">
    <property type="entry name" value="Nucleotide_cyclase"/>
</dbReference>
<feature type="domain" description="Guanylate cyclase" evidence="4">
    <location>
        <begin position="127"/>
        <end position="257"/>
    </location>
</feature>
<keyword evidence="2" id="KW-0067">ATP-binding</keyword>
<dbReference type="GO" id="GO:0035556">
    <property type="term" value="P:intracellular signal transduction"/>
    <property type="evidence" value="ECO:0007669"/>
    <property type="project" value="InterPro"/>
</dbReference>
<evidence type="ECO:0000313" key="5">
    <source>
        <dbReference type="EMBL" id="MPR30867.1"/>
    </source>
</evidence>
<dbReference type="GO" id="GO:0004016">
    <property type="term" value="F:adenylate cyclase activity"/>
    <property type="evidence" value="ECO:0007669"/>
    <property type="project" value="TreeGrafter"/>
</dbReference>
<dbReference type="Pfam" id="PF13191">
    <property type="entry name" value="AAA_16"/>
    <property type="match status" value="1"/>
</dbReference>
<dbReference type="OrthoDB" id="9785312at2"/>
<dbReference type="PROSITE" id="PS50125">
    <property type="entry name" value="GUANYLATE_CYCLASE_2"/>
    <property type="match status" value="1"/>
</dbReference>
<keyword evidence="6" id="KW-1185">Reference proteome</keyword>
<dbReference type="InterPro" id="IPR041664">
    <property type="entry name" value="AAA_16"/>
</dbReference>
<dbReference type="CDD" id="cd07302">
    <property type="entry name" value="CHD"/>
    <property type="match status" value="1"/>
</dbReference>
<reference evidence="5 6" key="1">
    <citation type="journal article" date="2019" name="Syst. Appl. Microbiol.">
        <title>Microvirga tunisiensis sp. nov., a root nodule symbiotic bacterium isolated from Lupinus micranthus and L. luteus grown in Northern Tunisia.</title>
        <authorList>
            <person name="Msaddak A."/>
            <person name="Rejili M."/>
            <person name="Duran D."/>
            <person name="Mars M."/>
            <person name="Palacios J.M."/>
            <person name="Ruiz-Argueso T."/>
            <person name="Rey L."/>
            <person name="Imperial J."/>
        </authorList>
    </citation>
    <scope>NUCLEOTIDE SEQUENCE [LARGE SCALE GENOMIC DNA]</scope>
    <source>
        <strain evidence="5 6">Lmie10</strain>
    </source>
</reference>
<name>A0A5N7MV84_9HYPH</name>
<evidence type="ECO:0000259" key="3">
    <source>
        <dbReference type="PROSITE" id="PS50105"/>
    </source>
</evidence>
<keyword evidence="1" id="KW-0547">Nucleotide-binding</keyword>
<dbReference type="Gene3D" id="1.10.150.50">
    <property type="entry name" value="Transcription Factor, Ets-1"/>
    <property type="match status" value="1"/>
</dbReference>
<dbReference type="SMART" id="SM00454">
    <property type="entry name" value="SAM"/>
    <property type="match status" value="1"/>
</dbReference>
<dbReference type="PANTHER" id="PTHR16305:SF28">
    <property type="entry name" value="GUANYLATE CYCLASE DOMAIN-CONTAINING PROTEIN"/>
    <property type="match status" value="1"/>
</dbReference>
<dbReference type="SUPFAM" id="SSF55073">
    <property type="entry name" value="Nucleotide cyclase"/>
    <property type="match status" value="1"/>
</dbReference>